<keyword evidence="2" id="KW-1185">Reference proteome</keyword>
<dbReference type="EMBL" id="KV425952">
    <property type="protein sequence ID" value="KZV95730.1"/>
    <property type="molecule type" value="Genomic_DNA"/>
</dbReference>
<name>A0A165K3H4_EXIGL</name>
<reference evidence="1 2" key="1">
    <citation type="journal article" date="2016" name="Mol. Biol. Evol.">
        <title>Comparative Genomics of Early-Diverging Mushroom-Forming Fungi Provides Insights into the Origins of Lignocellulose Decay Capabilities.</title>
        <authorList>
            <person name="Nagy L.G."/>
            <person name="Riley R."/>
            <person name="Tritt A."/>
            <person name="Adam C."/>
            <person name="Daum C."/>
            <person name="Floudas D."/>
            <person name="Sun H."/>
            <person name="Yadav J.S."/>
            <person name="Pangilinan J."/>
            <person name="Larsson K.H."/>
            <person name="Matsuura K."/>
            <person name="Barry K."/>
            <person name="Labutti K."/>
            <person name="Kuo R."/>
            <person name="Ohm R.A."/>
            <person name="Bhattacharya S.S."/>
            <person name="Shirouzu T."/>
            <person name="Yoshinaga Y."/>
            <person name="Martin F.M."/>
            <person name="Grigoriev I.V."/>
            <person name="Hibbett D.S."/>
        </authorList>
    </citation>
    <scope>NUCLEOTIDE SEQUENCE [LARGE SCALE GENOMIC DNA]</scope>
    <source>
        <strain evidence="1 2">HHB12029</strain>
    </source>
</reference>
<accession>A0A165K3H4</accession>
<dbReference type="AlphaFoldDB" id="A0A165K3H4"/>
<dbReference type="InParanoid" id="A0A165K3H4"/>
<evidence type="ECO:0000313" key="1">
    <source>
        <dbReference type="EMBL" id="KZV95730.1"/>
    </source>
</evidence>
<proteinExistence type="predicted"/>
<dbReference type="Proteomes" id="UP000077266">
    <property type="component" value="Unassembled WGS sequence"/>
</dbReference>
<gene>
    <name evidence="1" type="ORF">EXIGLDRAFT_462513</name>
</gene>
<protein>
    <submittedName>
        <fullName evidence="1">Uncharacterized protein</fullName>
    </submittedName>
</protein>
<evidence type="ECO:0000313" key="2">
    <source>
        <dbReference type="Proteomes" id="UP000077266"/>
    </source>
</evidence>
<organism evidence="1 2">
    <name type="scientific">Exidia glandulosa HHB12029</name>
    <dbReference type="NCBI Taxonomy" id="1314781"/>
    <lineage>
        <taxon>Eukaryota</taxon>
        <taxon>Fungi</taxon>
        <taxon>Dikarya</taxon>
        <taxon>Basidiomycota</taxon>
        <taxon>Agaricomycotina</taxon>
        <taxon>Agaricomycetes</taxon>
        <taxon>Auriculariales</taxon>
        <taxon>Exidiaceae</taxon>
        <taxon>Exidia</taxon>
    </lineage>
</organism>
<sequence length="150" mass="16944">MRAAWSYRSQLQIALSLRSTSTTSRTGRVTSDGPQLLRMFFVRPARACPRLHCTPLRTQHDTTRVRSRVSSARGLICFSTRPPLVQHSAVRALRGCFEPQSPTRVELNLWRRHFGERVARASCAPSLDYVLQRTTAHVSSAHPLSFYGPL</sequence>